<dbReference type="PANTHER" id="PTHR31793">
    <property type="entry name" value="4-HYDROXYBENZOYL-COA THIOESTERASE FAMILY MEMBER"/>
    <property type="match status" value="1"/>
</dbReference>
<name>A0A6J4JWU4_9BACT</name>
<evidence type="ECO:0000256" key="2">
    <source>
        <dbReference type="ARBA" id="ARBA00022801"/>
    </source>
</evidence>
<dbReference type="AlphaFoldDB" id="A0A6J4JWU4"/>
<proteinExistence type="inferred from homology"/>
<dbReference type="Pfam" id="PF13279">
    <property type="entry name" value="4HBT_2"/>
    <property type="match status" value="1"/>
</dbReference>
<dbReference type="InterPro" id="IPR050563">
    <property type="entry name" value="4-hydroxybenzoyl-CoA_TE"/>
</dbReference>
<dbReference type="SUPFAM" id="SSF54637">
    <property type="entry name" value="Thioesterase/thiol ester dehydrase-isomerase"/>
    <property type="match status" value="1"/>
</dbReference>
<dbReference type="PANTHER" id="PTHR31793:SF27">
    <property type="entry name" value="NOVEL THIOESTERASE SUPERFAMILY DOMAIN AND SAPOSIN A-TYPE DOMAIN CONTAINING PROTEIN (0610012H03RIK)"/>
    <property type="match status" value="1"/>
</dbReference>
<dbReference type="GO" id="GO:0047617">
    <property type="term" value="F:fatty acyl-CoA hydrolase activity"/>
    <property type="evidence" value="ECO:0007669"/>
    <property type="project" value="TreeGrafter"/>
</dbReference>
<keyword evidence="2" id="KW-0378">Hydrolase</keyword>
<comment type="similarity">
    <text evidence="1">Belongs to the 4-hydroxybenzoyl-CoA thioesterase family.</text>
</comment>
<sequence length="144" mass="16244">MARVKIDLPENFVFTTNIPVRVSDINYGGHLGNDALLSILHEARLRYLQQLGYSELRFGENALIMADAAIEYKGEGFMGDVLTVQITPADFTKYGFDLLYRVVNQNNMPIAYAKTGMLCFNYGTRKLVTLPAEVRQQMETNLLS</sequence>
<accession>A0A6J4JWU4</accession>
<evidence type="ECO:0000313" key="3">
    <source>
        <dbReference type="EMBL" id="CAA9289681.1"/>
    </source>
</evidence>
<protein>
    <recommendedName>
        <fullName evidence="4">Thioesterase</fullName>
    </recommendedName>
</protein>
<dbReference type="InterPro" id="IPR029069">
    <property type="entry name" value="HotDog_dom_sf"/>
</dbReference>
<evidence type="ECO:0000256" key="1">
    <source>
        <dbReference type="ARBA" id="ARBA00005953"/>
    </source>
</evidence>
<dbReference type="Gene3D" id="3.10.129.10">
    <property type="entry name" value="Hotdog Thioesterase"/>
    <property type="match status" value="1"/>
</dbReference>
<dbReference type="EMBL" id="CADCTJ010001231">
    <property type="protein sequence ID" value="CAA9289681.1"/>
    <property type="molecule type" value="Genomic_DNA"/>
</dbReference>
<dbReference type="CDD" id="cd00586">
    <property type="entry name" value="4HBT"/>
    <property type="match status" value="1"/>
</dbReference>
<gene>
    <name evidence="3" type="ORF">AVDCRST_MAG95-3916</name>
</gene>
<evidence type="ECO:0008006" key="4">
    <source>
        <dbReference type="Google" id="ProtNLM"/>
    </source>
</evidence>
<reference evidence="3" key="1">
    <citation type="submission" date="2020-02" db="EMBL/GenBank/DDBJ databases">
        <authorList>
            <person name="Meier V. D."/>
        </authorList>
    </citation>
    <scope>NUCLEOTIDE SEQUENCE</scope>
    <source>
        <strain evidence="3">AVDCRST_MAG95</strain>
    </source>
</reference>
<organism evidence="3">
    <name type="scientific">uncultured Adhaeribacter sp</name>
    <dbReference type="NCBI Taxonomy" id="448109"/>
    <lineage>
        <taxon>Bacteria</taxon>
        <taxon>Pseudomonadati</taxon>
        <taxon>Bacteroidota</taxon>
        <taxon>Cytophagia</taxon>
        <taxon>Cytophagales</taxon>
        <taxon>Hymenobacteraceae</taxon>
        <taxon>Adhaeribacter</taxon>
        <taxon>environmental samples</taxon>
    </lineage>
</organism>